<reference evidence="5" key="1">
    <citation type="journal article" date="2020" name="Nat. Commun.">
        <title>Genome assembly of wild tea tree DASZ reveals pedigree and selection history of tea varieties.</title>
        <authorList>
            <person name="Zhang W."/>
            <person name="Zhang Y."/>
            <person name="Qiu H."/>
            <person name="Guo Y."/>
            <person name="Wan H."/>
            <person name="Zhang X."/>
            <person name="Scossa F."/>
            <person name="Alseekh S."/>
            <person name="Zhang Q."/>
            <person name="Wang P."/>
            <person name="Xu L."/>
            <person name="Schmidt M.H."/>
            <person name="Jia X."/>
            <person name="Li D."/>
            <person name="Zhu A."/>
            <person name="Guo F."/>
            <person name="Chen W."/>
            <person name="Ni D."/>
            <person name="Usadel B."/>
            <person name="Fernie A.R."/>
            <person name="Wen W."/>
        </authorList>
    </citation>
    <scope>NUCLEOTIDE SEQUENCE [LARGE SCALE GENOMIC DNA]</scope>
    <source>
        <strain evidence="5">cv. G240</strain>
    </source>
</reference>
<sequence length="1107" mass="124398">MLLAVPKVEPTKSWKDALLSLATQGAPERKLLAVPKVTGVTKKVTLLQKAESLRKITEDYVKASKQYAIVRATARTKNFLIQAKEANQFATATFVAASTGATKNVVAQLLKRVEDSIKMVESAQKKASFENMAIIRAIGRRVMTQTPVDGKKAPVVEKTVAAYEPIVLFKAQNRSNQISVNSQEPKEHSLARQGLNKEHPLARQGSNKEHPLAQQNKEHSLARQGSNEKHPLARQNKEHPLARQGSNKEHLLAQRDLNQHQLTRSKNVGTVLKIHEEFTKAQTVPSMPLGARLDMSSGPVSKRQKRRRNKALKKLELRTVATNVIGAIERALSKDEPQKQIESPVFVGKSKVEEGKQPLANISTLVELSMEGIRKGPVTRSITRQAQNKASQSDASNMSNVVRVDNPLYEQDDSISFVSTDIGNNELKDINKVAVMMTEVEKEGENSQVQQDQGLKEKVVALQEQLERREREMAAMLEQMQQLQAQMTGPGSAPKQMAQPVVGTSVGIQSTLAPGSNGPCYSDLTSGGMNPMLMAMIDDMVRRQVKKVKEKDDENFRIITKPYPAWVDAVPFPSGFSQPNFKMFDGTGDPRQHVAHFLSRCGPIAQNEALCLQLFVQSLESSAFTWYANLPEGSILNWDSMVKEFLKQFCNTQRRVGVPELIETKQRDNESVTDFIARWRALTFACPQKFTQLELIRMCLNNFRHELSTALMAQTFEGFNDLCTKAHDMELHLAKRRRPRAVERVESSTAATIETRKKGPVVVGAKKPKEFKKVTMKERLEKKYSFMDDLVEDLFEDLLEQKLIALPEVKRPHEVGKTNDPKYCPYHRLISHPIKECFVLKDKIQELLDSKIIGLPPQEKASANPITIDNDNEGEWIVYQSKSMKKKQNATVKVRSVVDSTTQGPKVSKKQKPKVSRKQKKAKVSKRKGKKNPKKEKGEKLVPDEQLEQGPLVPVTLEEFLPSKFQSVEVQTYFDKRREEKFTLAPCLTIIVLSDDEEDEGEVGSKVREGDCITSPICIPDSPEYTPTSPEYTPASPEYTPASPENTTEAFSPPEYTPASPENTTEAFSPKYSPVPPMYYQSTPEYVRGDQKIRREKIREREKGIES</sequence>
<comment type="caution">
    <text evidence="4">The sequence shown here is derived from an EMBL/GenBank/DDBJ whole genome shotgun (WGS) entry which is preliminary data.</text>
</comment>
<dbReference type="PANTHER" id="PTHR33437:SF2">
    <property type="entry name" value="OS06G0361200 PROTEIN"/>
    <property type="match status" value="1"/>
</dbReference>
<dbReference type="AlphaFoldDB" id="A0A7J7FYC4"/>
<feature type="compositionally biased region" description="Low complexity" evidence="2">
    <location>
        <begin position="1022"/>
        <end position="1038"/>
    </location>
</feature>
<evidence type="ECO:0000256" key="2">
    <source>
        <dbReference type="SAM" id="MobiDB-lite"/>
    </source>
</evidence>
<dbReference type="Proteomes" id="UP000593564">
    <property type="component" value="Unassembled WGS sequence"/>
</dbReference>
<evidence type="ECO:0000313" key="4">
    <source>
        <dbReference type="EMBL" id="KAF5933423.1"/>
    </source>
</evidence>
<reference evidence="4 5" key="2">
    <citation type="submission" date="2020-07" db="EMBL/GenBank/DDBJ databases">
        <title>Genome assembly of wild tea tree DASZ reveals pedigree and selection history of tea varieties.</title>
        <authorList>
            <person name="Zhang W."/>
        </authorList>
    </citation>
    <scope>NUCLEOTIDE SEQUENCE [LARGE SCALE GENOMIC DNA]</scope>
    <source>
        <strain evidence="5">cv. G240</strain>
        <tissue evidence="4">Leaf</tissue>
    </source>
</reference>
<feature type="domain" description="Retrotransposon gag" evidence="3">
    <location>
        <begin position="613"/>
        <end position="701"/>
    </location>
</feature>
<feature type="region of interest" description="Disordered" evidence="2">
    <location>
        <begin position="896"/>
        <end position="947"/>
    </location>
</feature>
<feature type="compositionally biased region" description="Basic residues" evidence="2">
    <location>
        <begin position="907"/>
        <end position="934"/>
    </location>
</feature>
<name>A0A7J7FYC4_CAMSI</name>
<dbReference type="Pfam" id="PF03732">
    <property type="entry name" value="Retrotrans_gag"/>
    <property type="match status" value="1"/>
</dbReference>
<feature type="region of interest" description="Disordered" evidence="2">
    <location>
        <begin position="1001"/>
        <end position="1107"/>
    </location>
</feature>
<feature type="compositionally biased region" description="Basic and acidic residues" evidence="2">
    <location>
        <begin position="1087"/>
        <end position="1107"/>
    </location>
</feature>
<evidence type="ECO:0000259" key="3">
    <source>
        <dbReference type="Pfam" id="PF03732"/>
    </source>
</evidence>
<keyword evidence="1" id="KW-0175">Coiled coil</keyword>
<gene>
    <name evidence="4" type="ORF">HYC85_029594</name>
</gene>
<feature type="coiled-coil region" evidence="1">
    <location>
        <begin position="452"/>
        <end position="486"/>
    </location>
</feature>
<organism evidence="4 5">
    <name type="scientific">Camellia sinensis</name>
    <name type="common">Tea plant</name>
    <name type="synonym">Thea sinensis</name>
    <dbReference type="NCBI Taxonomy" id="4442"/>
    <lineage>
        <taxon>Eukaryota</taxon>
        <taxon>Viridiplantae</taxon>
        <taxon>Streptophyta</taxon>
        <taxon>Embryophyta</taxon>
        <taxon>Tracheophyta</taxon>
        <taxon>Spermatophyta</taxon>
        <taxon>Magnoliopsida</taxon>
        <taxon>eudicotyledons</taxon>
        <taxon>Gunneridae</taxon>
        <taxon>Pentapetalae</taxon>
        <taxon>asterids</taxon>
        <taxon>Ericales</taxon>
        <taxon>Theaceae</taxon>
        <taxon>Camellia</taxon>
    </lineage>
</organism>
<dbReference type="PANTHER" id="PTHR33437">
    <property type="entry name" value="OS06G0361200 PROTEIN"/>
    <property type="match status" value="1"/>
</dbReference>
<feature type="region of interest" description="Disordered" evidence="2">
    <location>
        <begin position="289"/>
        <end position="311"/>
    </location>
</feature>
<dbReference type="EMBL" id="JACBKZ010000014">
    <property type="protein sequence ID" value="KAF5933423.1"/>
    <property type="molecule type" value="Genomic_DNA"/>
</dbReference>
<protein>
    <recommendedName>
        <fullName evidence="3">Retrotransposon gag domain-containing protein</fullName>
    </recommendedName>
</protein>
<evidence type="ECO:0000256" key="1">
    <source>
        <dbReference type="SAM" id="Coils"/>
    </source>
</evidence>
<proteinExistence type="predicted"/>
<evidence type="ECO:0000313" key="5">
    <source>
        <dbReference type="Proteomes" id="UP000593564"/>
    </source>
</evidence>
<dbReference type="InterPro" id="IPR005162">
    <property type="entry name" value="Retrotrans_gag_dom"/>
</dbReference>
<feature type="compositionally biased region" description="Basic residues" evidence="2">
    <location>
        <begin position="302"/>
        <end position="311"/>
    </location>
</feature>
<feature type="region of interest" description="Disordered" evidence="2">
    <location>
        <begin position="197"/>
        <end position="245"/>
    </location>
</feature>
<accession>A0A7J7FYC4</accession>
<keyword evidence="5" id="KW-1185">Reference proteome</keyword>